<dbReference type="Proteomes" id="UP000184501">
    <property type="component" value="Unassembled WGS sequence"/>
</dbReference>
<name>A0A1M5BV64_STRHI</name>
<accession>A0A1M5BV64</accession>
<dbReference type="OrthoDB" id="3695075at2"/>
<gene>
    <name evidence="2" type="ORF">SAMN05444320_103740</name>
</gene>
<dbReference type="EMBL" id="FQVN01000003">
    <property type="protein sequence ID" value="SHF46177.1"/>
    <property type="molecule type" value="Genomic_DNA"/>
</dbReference>
<keyword evidence="1" id="KW-0732">Signal</keyword>
<feature type="chain" id="PRO_5012318926" evidence="1">
    <location>
        <begin position="29"/>
        <end position="181"/>
    </location>
</feature>
<organism evidence="2 3">
    <name type="scientific">Streptoalloteichus hindustanus</name>
    <dbReference type="NCBI Taxonomy" id="2017"/>
    <lineage>
        <taxon>Bacteria</taxon>
        <taxon>Bacillati</taxon>
        <taxon>Actinomycetota</taxon>
        <taxon>Actinomycetes</taxon>
        <taxon>Pseudonocardiales</taxon>
        <taxon>Pseudonocardiaceae</taxon>
        <taxon>Streptoalloteichus</taxon>
    </lineage>
</organism>
<evidence type="ECO:0000313" key="2">
    <source>
        <dbReference type="EMBL" id="SHF46177.1"/>
    </source>
</evidence>
<dbReference type="AlphaFoldDB" id="A0A1M5BV64"/>
<proteinExistence type="predicted"/>
<sequence>MGRIVSRALVPLLAAVLGVALAGAPALAAGPSAAPAAQPRILGPDGYKTLKLGMSEQDAVATGLLENKRPFGDTCVIYSIVRSEGTHPNRSGVIISPKFGVWSIPATSKMRTPQEIWQGSRFSDVQDAYPDLTRHPQFDYIYTAGVPGNPKAEYDFTFPDGPLVFEMGLGLKGMTSESACS</sequence>
<reference evidence="2 3" key="1">
    <citation type="submission" date="2016-11" db="EMBL/GenBank/DDBJ databases">
        <authorList>
            <person name="Jaros S."/>
            <person name="Januszkiewicz K."/>
            <person name="Wedrychowicz H."/>
        </authorList>
    </citation>
    <scope>NUCLEOTIDE SEQUENCE [LARGE SCALE GENOMIC DNA]</scope>
    <source>
        <strain evidence="2 3">DSM 44523</strain>
    </source>
</reference>
<feature type="signal peptide" evidence="1">
    <location>
        <begin position="1"/>
        <end position="28"/>
    </location>
</feature>
<keyword evidence="3" id="KW-1185">Reference proteome</keyword>
<evidence type="ECO:0000256" key="1">
    <source>
        <dbReference type="SAM" id="SignalP"/>
    </source>
</evidence>
<evidence type="ECO:0000313" key="3">
    <source>
        <dbReference type="Proteomes" id="UP000184501"/>
    </source>
</evidence>
<protein>
    <submittedName>
        <fullName evidence="2">Uncharacterized protein</fullName>
    </submittedName>
</protein>